<reference evidence="2 3" key="1">
    <citation type="submission" date="2019-10" db="EMBL/GenBank/DDBJ databases">
        <title>Rubrobacter sp nov SCSIO 52090 isolated from a deep-sea sediment in the South China Sea.</title>
        <authorList>
            <person name="Chen R.W."/>
        </authorList>
    </citation>
    <scope>NUCLEOTIDE SEQUENCE [LARGE SCALE GENOMIC DNA]</scope>
    <source>
        <strain evidence="2 3">SCSIO 52909</strain>
        <plasmid evidence="2 3">unnamed1</plasmid>
    </source>
</reference>
<feature type="region of interest" description="Disordered" evidence="1">
    <location>
        <begin position="1"/>
        <end position="26"/>
    </location>
</feature>
<accession>A0A6G8QGJ0</accession>
<dbReference type="KEGG" id="rub:GBA63_21705"/>
<dbReference type="EMBL" id="CP045120">
    <property type="protein sequence ID" value="QIN85337.1"/>
    <property type="molecule type" value="Genomic_DNA"/>
</dbReference>
<evidence type="ECO:0000256" key="1">
    <source>
        <dbReference type="SAM" id="MobiDB-lite"/>
    </source>
</evidence>
<keyword evidence="3" id="KW-1185">Reference proteome</keyword>
<proteinExistence type="predicted"/>
<organism evidence="2 3">
    <name type="scientific">Rubrobacter tropicus</name>
    <dbReference type="NCBI Taxonomy" id="2653851"/>
    <lineage>
        <taxon>Bacteria</taxon>
        <taxon>Bacillati</taxon>
        <taxon>Actinomycetota</taxon>
        <taxon>Rubrobacteria</taxon>
        <taxon>Rubrobacterales</taxon>
        <taxon>Rubrobacteraceae</taxon>
        <taxon>Rubrobacter</taxon>
    </lineage>
</organism>
<dbReference type="Proteomes" id="UP000501452">
    <property type="component" value="Plasmid unnamed1"/>
</dbReference>
<evidence type="ECO:0000313" key="2">
    <source>
        <dbReference type="EMBL" id="QIN85337.1"/>
    </source>
</evidence>
<sequence length="189" mass="20246">MRKTDSPGLRYPGREKPPDLRDAEPHSYVFEEVTPERMRRVDLLAEGGSDSTGAALPDNRGRVYRYLCSECSKVTAVLARHAGHVRYVVDCAHPGCAGEAVQEDGPTARAEGHAASGGEIHAAFFRPLAPDEVAAWAEGVEAEARLLVEELGAGDPDDAEDPTGLAFRDAEATRLINGHLLIEYGRAGG</sequence>
<geneLocation type="plasmid" evidence="2 3">
    <name>unnamed1</name>
</geneLocation>
<feature type="compositionally biased region" description="Basic and acidic residues" evidence="1">
    <location>
        <begin position="12"/>
        <end position="25"/>
    </location>
</feature>
<name>A0A6G8QGJ0_9ACTN</name>
<dbReference type="RefSeq" id="WP_166180542.1">
    <property type="nucleotide sequence ID" value="NZ_CP045120.1"/>
</dbReference>
<protein>
    <submittedName>
        <fullName evidence="2">Uncharacterized protein</fullName>
    </submittedName>
</protein>
<evidence type="ECO:0000313" key="3">
    <source>
        <dbReference type="Proteomes" id="UP000501452"/>
    </source>
</evidence>
<dbReference type="AlphaFoldDB" id="A0A6G8QGJ0"/>
<keyword evidence="2" id="KW-0614">Plasmid</keyword>
<gene>
    <name evidence="2" type="ORF">GBA63_21705</name>
</gene>